<name>A0A974D9Y8_XENLA</name>
<dbReference type="Proteomes" id="UP000694892">
    <property type="component" value="Chromosome 3S"/>
</dbReference>
<dbReference type="EMBL" id="CM004471">
    <property type="protein sequence ID" value="OCT87475.1"/>
    <property type="molecule type" value="Genomic_DNA"/>
</dbReference>
<gene>
    <name evidence="1" type="ORF">XELAEV_18021170mg</name>
</gene>
<accession>A0A974D9Y8</accession>
<sequence>MFCAQEALNHRLKVHKRTWHLKNKQRTEKKTEKKHTLYTNTLNSSKTLYKYSKGTKRLQKKVTQNNSQPFFHATIL</sequence>
<reference evidence="2" key="1">
    <citation type="journal article" date="2016" name="Nature">
        <title>Genome evolution in the allotetraploid frog Xenopus laevis.</title>
        <authorList>
            <person name="Session A.M."/>
            <person name="Uno Y."/>
            <person name="Kwon T."/>
            <person name="Chapman J.A."/>
            <person name="Toyoda A."/>
            <person name="Takahashi S."/>
            <person name="Fukui A."/>
            <person name="Hikosaka A."/>
            <person name="Suzuki A."/>
            <person name="Kondo M."/>
            <person name="van Heeringen S.J."/>
            <person name="Quigley I."/>
            <person name="Heinz S."/>
            <person name="Ogino H."/>
            <person name="Ochi H."/>
            <person name="Hellsten U."/>
            <person name="Lyons J.B."/>
            <person name="Simakov O."/>
            <person name="Putnam N."/>
            <person name="Stites J."/>
            <person name="Kuroki Y."/>
            <person name="Tanaka T."/>
            <person name="Michiue T."/>
            <person name="Watanabe M."/>
            <person name="Bogdanovic O."/>
            <person name="Lister R."/>
            <person name="Georgiou G."/>
            <person name="Paranjpe S.S."/>
            <person name="van Kruijsbergen I."/>
            <person name="Shu S."/>
            <person name="Carlson J."/>
            <person name="Kinoshita T."/>
            <person name="Ohta Y."/>
            <person name="Mawaribuchi S."/>
            <person name="Jenkins J."/>
            <person name="Grimwood J."/>
            <person name="Schmutz J."/>
            <person name="Mitros T."/>
            <person name="Mozaffari S.V."/>
            <person name="Suzuki Y."/>
            <person name="Haramoto Y."/>
            <person name="Yamamoto T.S."/>
            <person name="Takagi C."/>
            <person name="Heald R."/>
            <person name="Miller K."/>
            <person name="Haudenschild C."/>
            <person name="Kitzman J."/>
            <person name="Nakayama T."/>
            <person name="Izutsu Y."/>
            <person name="Robert J."/>
            <person name="Fortriede J."/>
            <person name="Burns K."/>
            <person name="Lotay V."/>
            <person name="Karimi K."/>
            <person name="Yasuoka Y."/>
            <person name="Dichmann D.S."/>
            <person name="Flajnik M.F."/>
            <person name="Houston D.W."/>
            <person name="Shendure J."/>
            <person name="DuPasquier L."/>
            <person name="Vize P.D."/>
            <person name="Zorn A.M."/>
            <person name="Ito M."/>
            <person name="Marcotte E.M."/>
            <person name="Wallingford J.B."/>
            <person name="Ito Y."/>
            <person name="Asashima M."/>
            <person name="Ueno N."/>
            <person name="Matsuda Y."/>
            <person name="Veenstra G.J."/>
            <person name="Fujiyama A."/>
            <person name="Harland R.M."/>
            <person name="Taira M."/>
            <person name="Rokhsar D.S."/>
        </authorList>
    </citation>
    <scope>NUCLEOTIDE SEQUENCE [LARGE SCALE GENOMIC DNA]</scope>
    <source>
        <strain evidence="2">J</strain>
    </source>
</reference>
<evidence type="ECO:0000313" key="1">
    <source>
        <dbReference type="EMBL" id="OCT87475.1"/>
    </source>
</evidence>
<evidence type="ECO:0000313" key="2">
    <source>
        <dbReference type="Proteomes" id="UP000694892"/>
    </source>
</evidence>
<organism evidence="1 2">
    <name type="scientific">Xenopus laevis</name>
    <name type="common">African clawed frog</name>
    <dbReference type="NCBI Taxonomy" id="8355"/>
    <lineage>
        <taxon>Eukaryota</taxon>
        <taxon>Metazoa</taxon>
        <taxon>Chordata</taxon>
        <taxon>Craniata</taxon>
        <taxon>Vertebrata</taxon>
        <taxon>Euteleostomi</taxon>
        <taxon>Amphibia</taxon>
        <taxon>Batrachia</taxon>
        <taxon>Anura</taxon>
        <taxon>Pipoidea</taxon>
        <taxon>Pipidae</taxon>
        <taxon>Xenopodinae</taxon>
        <taxon>Xenopus</taxon>
        <taxon>Xenopus</taxon>
    </lineage>
</organism>
<protein>
    <submittedName>
        <fullName evidence="1">Uncharacterized protein</fullName>
    </submittedName>
</protein>
<proteinExistence type="predicted"/>
<dbReference type="AlphaFoldDB" id="A0A974D9Y8"/>